<feature type="domain" description="GmrSD restriction endonucleases N-terminal" evidence="1">
    <location>
        <begin position="13"/>
        <end position="237"/>
    </location>
</feature>
<evidence type="ECO:0000259" key="2">
    <source>
        <dbReference type="Pfam" id="PF07510"/>
    </source>
</evidence>
<dbReference type="Pfam" id="PF07510">
    <property type="entry name" value="GmrSD_C"/>
    <property type="match status" value="1"/>
</dbReference>
<proteinExistence type="predicted"/>
<dbReference type="InterPro" id="IPR011089">
    <property type="entry name" value="GmrSD_C"/>
</dbReference>
<dbReference type="PANTHER" id="PTHR35149:SF2">
    <property type="entry name" value="DUF262 DOMAIN-CONTAINING PROTEIN"/>
    <property type="match status" value="1"/>
</dbReference>
<evidence type="ECO:0008006" key="5">
    <source>
        <dbReference type="Google" id="ProtNLM"/>
    </source>
</evidence>
<accession>A0A1H2T0X9</accession>
<gene>
    <name evidence="3" type="ORF">SAMN05421882_100916</name>
</gene>
<name>A0A1H2T0X9_9PROT</name>
<sequence length="598" mass="68891">MIKSVNNYPVSQLFDIEAGVVYAIPRYQREYTWGKNQWESLYDDVLENDPGYFLGSIICINQSTDTLSIQKLELVDGQQRITTLSLLFASVYHALKSHESDLDDEQRVELINLKRKLVLKKGDEQIRLIPQIQNNNYGDYRAILAEIGIISECDVPAYAGNRKIFRAYRYFQERIEQMINDRDDRLGTIMEFLDKVSHACLVKIEVASHADAYTLFESLNNRGMPLTAIDLIKNKLLARLESIEPGKVDHYFEQWNRLLSYLGDDYAIQERFFRQYYNAFKDELKAVYHVPIATRSNLIQIYEKLINHDAKGCLQKISAAGRLYSIILSRNQDNALNGIEMPLKNLERIQGAPSYLLMLYLLARKVELQLTNDHLASTVDLLVRFFVRRNLTDTPPTRDLTRLFMTVIDKISDLRGDAIPQSIEQQLVAISASDDAFQYKLQGPIYEENSSVTRFILSSLAEQAMTKESWVNLWRFENKQFVWTIEHIFPQGENIPQSWVTMIADGDEKKANEIQQTHVHKLGNLTISGFNSALGNKSFEEKRDRADRQGRAVGYKNGLKLNEDLSNATSWSVEQIDARTEKLVQQVTKLFKLQESDA</sequence>
<dbReference type="PANTHER" id="PTHR35149">
    <property type="entry name" value="SLL5132 PROTEIN"/>
    <property type="match status" value="1"/>
</dbReference>
<evidence type="ECO:0000259" key="1">
    <source>
        <dbReference type="Pfam" id="PF03235"/>
    </source>
</evidence>
<reference evidence="3 4" key="1">
    <citation type="submission" date="2016-10" db="EMBL/GenBank/DDBJ databases">
        <authorList>
            <person name="de Groot N.N."/>
        </authorList>
    </citation>
    <scope>NUCLEOTIDE SEQUENCE [LARGE SCALE GENOMIC DNA]</scope>
    <source>
        <strain evidence="3 4">Nm110</strain>
    </source>
</reference>
<evidence type="ECO:0000313" key="4">
    <source>
        <dbReference type="Proteomes" id="UP000183454"/>
    </source>
</evidence>
<dbReference type="AlphaFoldDB" id="A0A1H2T0X9"/>
<dbReference type="Proteomes" id="UP000183454">
    <property type="component" value="Unassembled WGS sequence"/>
</dbReference>
<dbReference type="RefSeq" id="WP_074666144.1">
    <property type="nucleotide sequence ID" value="NZ_FNNH01000009.1"/>
</dbReference>
<dbReference type="InterPro" id="IPR004919">
    <property type="entry name" value="GmrSD_N"/>
</dbReference>
<dbReference type="Pfam" id="PF03235">
    <property type="entry name" value="GmrSD_N"/>
    <property type="match status" value="1"/>
</dbReference>
<protein>
    <recommendedName>
        <fullName evidence="5">DUF262 domain-containing protein</fullName>
    </recommendedName>
</protein>
<organism evidence="3 4">
    <name type="scientific">Nitrosomonas communis</name>
    <dbReference type="NCBI Taxonomy" id="44574"/>
    <lineage>
        <taxon>Bacteria</taxon>
        <taxon>Pseudomonadati</taxon>
        <taxon>Pseudomonadota</taxon>
        <taxon>Betaproteobacteria</taxon>
        <taxon>Nitrosomonadales</taxon>
        <taxon>Nitrosomonadaceae</taxon>
        <taxon>Nitrosomonas</taxon>
    </lineage>
</organism>
<dbReference type="EMBL" id="FNNH01000009">
    <property type="protein sequence ID" value="SDW36924.1"/>
    <property type="molecule type" value="Genomic_DNA"/>
</dbReference>
<feature type="domain" description="GmrSD restriction endonucleases C-terminal" evidence="2">
    <location>
        <begin position="433"/>
        <end position="585"/>
    </location>
</feature>
<evidence type="ECO:0000313" key="3">
    <source>
        <dbReference type="EMBL" id="SDW36924.1"/>
    </source>
</evidence>